<feature type="transmembrane region" description="Helical" evidence="2">
    <location>
        <begin position="187"/>
        <end position="205"/>
    </location>
</feature>
<gene>
    <name evidence="7" type="primary">cwh43</name>
    <name evidence="7" type="ORF">LOC62_01G000768</name>
</gene>
<evidence type="ECO:0000259" key="4">
    <source>
        <dbReference type="Pfam" id="PF23021"/>
    </source>
</evidence>
<feature type="transmembrane region" description="Helical" evidence="2">
    <location>
        <begin position="395"/>
        <end position="413"/>
    </location>
</feature>
<evidence type="ECO:0000259" key="5">
    <source>
        <dbReference type="Pfam" id="PF23022"/>
    </source>
</evidence>
<evidence type="ECO:0000259" key="3">
    <source>
        <dbReference type="Pfam" id="PF10277"/>
    </source>
</evidence>
<feature type="transmembrane region" description="Helical" evidence="2">
    <location>
        <begin position="364"/>
        <end position="383"/>
    </location>
</feature>
<evidence type="ECO:0000256" key="2">
    <source>
        <dbReference type="SAM" id="Phobius"/>
    </source>
</evidence>
<dbReference type="RefSeq" id="XP_062623213.1">
    <property type="nucleotide sequence ID" value="XM_062767229.1"/>
</dbReference>
<dbReference type="Pfam" id="PF23022">
    <property type="entry name" value="6TM_1st_PGAP2IP"/>
    <property type="match status" value="1"/>
</dbReference>
<feature type="transmembrane region" description="Helical" evidence="2">
    <location>
        <begin position="15"/>
        <end position="37"/>
    </location>
</feature>
<keyword evidence="2" id="KW-1133">Transmembrane helix</keyword>
<feature type="domain" description="PGAP2IP C-terminal nuclease-like" evidence="6">
    <location>
        <begin position="763"/>
        <end position="993"/>
    </location>
</feature>
<dbReference type="PANTHER" id="PTHR14859">
    <property type="entry name" value="CALCOFLUOR WHITE HYPERSENSITIVE PROTEIN PRECURSOR"/>
    <property type="match status" value="1"/>
</dbReference>
<feature type="transmembrane region" description="Helical" evidence="2">
    <location>
        <begin position="724"/>
        <end position="745"/>
    </location>
</feature>
<dbReference type="FunFam" id="3.60.10.10:FF:000100">
    <property type="entry name" value="Unplaced genomic scaffold supercont2.12, whole genome shotgun sequence"/>
    <property type="match status" value="1"/>
</dbReference>
<name>A0AAF0Y3W7_9TREE</name>
<evidence type="ECO:0000313" key="7">
    <source>
        <dbReference type="EMBL" id="WOO77181.1"/>
    </source>
</evidence>
<dbReference type="SUPFAM" id="SSF56219">
    <property type="entry name" value="DNase I-like"/>
    <property type="match status" value="1"/>
</dbReference>
<keyword evidence="2" id="KW-0812">Transmembrane</keyword>
<dbReference type="Pfam" id="PF10277">
    <property type="entry name" value="Frag1"/>
    <property type="match status" value="1"/>
</dbReference>
<proteinExistence type="predicted"/>
<dbReference type="Pfam" id="PF23021">
    <property type="entry name" value="6TM_2nd_PGAP2IP"/>
    <property type="match status" value="1"/>
</dbReference>
<feature type="transmembrane region" description="Helical" evidence="2">
    <location>
        <begin position="653"/>
        <end position="672"/>
    </location>
</feature>
<dbReference type="InterPro" id="IPR019402">
    <property type="entry name" value="CWH43_N"/>
</dbReference>
<dbReference type="Pfam" id="PF23226">
    <property type="entry name" value="Exo_endo_phos_PGAP2IP"/>
    <property type="match status" value="1"/>
</dbReference>
<feature type="transmembrane region" description="Helical" evidence="2">
    <location>
        <begin position="684"/>
        <end position="703"/>
    </location>
</feature>
<dbReference type="InterPro" id="IPR053911">
    <property type="entry name" value="PGAP2IP_TM_2nd"/>
</dbReference>
<feature type="transmembrane region" description="Helical" evidence="2">
    <location>
        <begin position="571"/>
        <end position="588"/>
    </location>
</feature>
<keyword evidence="8" id="KW-1185">Reference proteome</keyword>
<dbReference type="EMBL" id="CP086714">
    <property type="protein sequence ID" value="WOO77181.1"/>
    <property type="molecule type" value="Genomic_DNA"/>
</dbReference>
<feature type="transmembrane region" description="Helical" evidence="2">
    <location>
        <begin position="419"/>
        <end position="440"/>
    </location>
</feature>
<evidence type="ECO:0000256" key="1">
    <source>
        <dbReference type="SAM" id="MobiDB-lite"/>
    </source>
</evidence>
<dbReference type="AlphaFoldDB" id="A0AAF0Y3W7"/>
<dbReference type="GO" id="GO:0005783">
    <property type="term" value="C:endoplasmic reticulum"/>
    <property type="evidence" value="ECO:0007669"/>
    <property type="project" value="TreeGrafter"/>
</dbReference>
<organism evidence="7 8">
    <name type="scientific">Vanrija pseudolonga</name>
    <dbReference type="NCBI Taxonomy" id="143232"/>
    <lineage>
        <taxon>Eukaryota</taxon>
        <taxon>Fungi</taxon>
        <taxon>Dikarya</taxon>
        <taxon>Basidiomycota</taxon>
        <taxon>Agaricomycotina</taxon>
        <taxon>Tremellomycetes</taxon>
        <taxon>Trichosporonales</taxon>
        <taxon>Trichosporonaceae</taxon>
        <taxon>Vanrija</taxon>
    </lineage>
</organism>
<keyword evidence="2" id="KW-0472">Membrane</keyword>
<evidence type="ECO:0000313" key="8">
    <source>
        <dbReference type="Proteomes" id="UP000827549"/>
    </source>
</evidence>
<feature type="domain" description="PGAP2IP second transmembrane" evidence="4">
    <location>
        <begin position="529"/>
        <end position="699"/>
    </location>
</feature>
<feature type="transmembrane region" description="Helical" evidence="2">
    <location>
        <begin position="595"/>
        <end position="611"/>
    </location>
</feature>
<dbReference type="GO" id="GO:0031505">
    <property type="term" value="P:fungal-type cell wall organization"/>
    <property type="evidence" value="ECO:0007669"/>
    <property type="project" value="TreeGrafter"/>
</dbReference>
<dbReference type="GeneID" id="87804026"/>
<dbReference type="InterPro" id="IPR036691">
    <property type="entry name" value="Endo/exonu/phosph_ase_sf"/>
</dbReference>
<accession>A0AAF0Y3W7</accession>
<feature type="transmembrane region" description="Helical" evidence="2">
    <location>
        <begin position="332"/>
        <end position="358"/>
    </location>
</feature>
<dbReference type="Gene3D" id="3.60.10.10">
    <property type="entry name" value="Endonuclease/exonuclease/phosphatase"/>
    <property type="match status" value="1"/>
</dbReference>
<feature type="transmembrane region" description="Helical" evidence="2">
    <location>
        <begin position="221"/>
        <end position="238"/>
    </location>
</feature>
<dbReference type="GO" id="GO:0006506">
    <property type="term" value="P:GPI anchor biosynthetic process"/>
    <property type="evidence" value="ECO:0007669"/>
    <property type="project" value="TreeGrafter"/>
</dbReference>
<feature type="transmembrane region" description="Helical" evidence="2">
    <location>
        <begin position="617"/>
        <end position="641"/>
    </location>
</feature>
<feature type="domain" description="CWH43-like N-terminal" evidence="3">
    <location>
        <begin position="9"/>
        <end position="276"/>
    </location>
</feature>
<feature type="region of interest" description="Disordered" evidence="1">
    <location>
        <begin position="105"/>
        <end position="148"/>
    </location>
</feature>
<feature type="compositionally biased region" description="Low complexity" evidence="1">
    <location>
        <begin position="105"/>
        <end position="116"/>
    </location>
</feature>
<evidence type="ECO:0000259" key="6">
    <source>
        <dbReference type="Pfam" id="PF23226"/>
    </source>
</evidence>
<reference evidence="7" key="1">
    <citation type="submission" date="2023-10" db="EMBL/GenBank/DDBJ databases">
        <authorList>
            <person name="Noh H."/>
        </authorList>
    </citation>
    <scope>NUCLEOTIDE SEQUENCE</scope>
    <source>
        <strain evidence="7">DUCC4014</strain>
    </source>
</reference>
<dbReference type="Proteomes" id="UP000827549">
    <property type="component" value="Chromosome 1"/>
</dbReference>
<dbReference type="PANTHER" id="PTHR14859:SF1">
    <property type="entry name" value="PGAP2-INTERACTING PROTEIN"/>
    <property type="match status" value="1"/>
</dbReference>
<feature type="transmembrane region" description="Helical" evidence="2">
    <location>
        <begin position="533"/>
        <end position="551"/>
    </location>
</feature>
<feature type="domain" description="PGAP2IP first transmembrane" evidence="5">
    <location>
        <begin position="344"/>
        <end position="499"/>
    </location>
</feature>
<protein>
    <submittedName>
        <fullName evidence="7">Protein cwh43</fullName>
    </submittedName>
</protein>
<dbReference type="GO" id="GO:0016020">
    <property type="term" value="C:membrane"/>
    <property type="evidence" value="ECO:0007669"/>
    <property type="project" value="GOC"/>
</dbReference>
<dbReference type="InterPro" id="IPR051916">
    <property type="entry name" value="GPI-anchor_lipid_remodeler"/>
</dbReference>
<sequence>MTTLVAVPAALVPRIHTALSVLAFSTALFLGWFAGLWEQLCENSVAKWPVEWFPSVSATIGDHVAPRAPFQILIALTATPRFVLLGLQWIAHRYPPSASVRSSGAGPASAAAPSASTSTYQGNLRSRSKAHKDDDEAQHPLTAEDAGPVPTVAARTGLVDAEIMFGVARTFCCGGWMYITSRDQHDLHDLFMIIYLVLNVPWMYLSTAHSTNDRARKWRKITFGGFIASVPPLIYLFIQHSVNHVPGAYTRYAFFEWSLVGWDVAFDAATLFELGHLQVRIIDTTSTANGAGEKNGFAQGLYIAPVPRSASRSEEDWTAAPSPPSRLPYRDALAWLSDVWFAAAFWTIFTSVSVQLFYWSVWKLALSGSEAAILINLAPYALGTPWYRAYATSKEGLFLHRSLLFVVGLGTYALPNVGARYLCVLIGMWGGWIALAADSYRLRGSPEMLSQGKILITGLIVTLLAKYNAYSNNPFWPVMDAASGGWNKTGLVISALALAEYYYRPNNLFPAPPVGATLKDKPLNLAFSRSQRFLIAIGFGASVHLIQTFVTDSGTIIAWTWTGWPLTGPTLHPWSGLVILVVIAGLLTDYTPSNANVTTVSVTTLASFLALDKIPDWAGFLAGLALVFNIVVTFPSLLRAASAMPPAVTGRAMIFNCVVDVASVFTVAYAFVPFGWLLRERTDLVTGLIVVALGAGIAGAATLKLPDESRLHTRSKNRIHGINHLTRLAAAVLAVVAIVTSFIHYRAVPTKTRQPTPYFPGHKMFSGGIFTVHFGIDEPGRDSQRRIAQLIDEMQVDVLGLLETDLHRFVYGNRDLTRYIAEELDYYVDIGPGPNKHTWGAALLSKYPILNSTHHLLPSPGGELAPAIHATLDIHGQHVNVIVSHNGQEEDPLDRELQTTELARLLHETGDTPTVFLGYLVTHLHDEPPSPYGILFNEHTGLIDIETLDRWRWCEYIGFRGLWRIAFSRLEHSDVTDTELQVGKFLLPLPGQKVKYDDDSQLYWHIAETDIPEPWRMPTMFRVPGVRGHAYRIWDGPLYYLPPAHSGLREYGWGNDTTWPPPPKIPAL</sequence>
<dbReference type="InterPro" id="IPR053912">
    <property type="entry name" value="PGAP2IP_TM_1nd"/>
</dbReference>
<dbReference type="InterPro" id="IPR057315">
    <property type="entry name" value="Exo_endo_phos_PGAP2IP_C"/>
</dbReference>